<dbReference type="PANTHER" id="PTHR48449">
    <property type="entry name" value="DUF1985 DOMAIN-CONTAINING PROTEIN"/>
    <property type="match status" value="1"/>
</dbReference>
<dbReference type="RefSeq" id="XP_016490285.1">
    <property type="nucleotide sequence ID" value="XM_016634799.1"/>
</dbReference>
<sequence length="525" mass="61568">ITPKAPKAPRQPIIPQGPYIPAPPPIRPGQRYFEFRDWFNCKGYLKGNHNLKSLIANFLIPTQWDRLNNGTFRYIMAMENFKCSMKLVHCLCLSRIFTNDRDSISFKIFGHDVSFTLEDFHIMCSLRITIHKVEKLINREINILKRYFGKSKGVTLKDIRDFMTRNKIPKNAVNHIHVCESDDDDVKLMKILVVESILFGKKTESSVMEEYASIVEDDKVCAEYPWGNVAYEKLIYSLKHALDKQNKLRSTEYKLDGFPYPLCAWFYEHFPDIREKYIREDEYLDTPQVPRMLRYRYHNFRVLDIIPTEEELNSMPLIGQLPCSRIRSKRLTMEVQRNAEKERRTIVKEVFDKFKKEERSAIVDAVFVKVKEYFDEKFEQLFKIVNKSNRMDDDYFDLSNHREYDRVNDCYEHPSDINVVDDADVNATREEAAFESDKHVQEQVEEERSSADRLSKDGNDEAQLSTENIGSKQGTNNQVVETEEHTAHDALRKVADDNATRKEAVVEGDEHVQQQGREEQSSVCR</sequence>
<feature type="compositionally biased region" description="Basic and acidic residues" evidence="1">
    <location>
        <begin position="482"/>
        <end position="525"/>
    </location>
</feature>
<feature type="non-terminal residue" evidence="3">
    <location>
        <position position="1"/>
    </location>
</feature>
<dbReference type="KEGG" id="nta:107810069"/>
<organism evidence="3">
    <name type="scientific">Nicotiana tabacum</name>
    <name type="common">Common tobacco</name>
    <dbReference type="NCBI Taxonomy" id="4097"/>
    <lineage>
        <taxon>Eukaryota</taxon>
        <taxon>Viridiplantae</taxon>
        <taxon>Streptophyta</taxon>
        <taxon>Embryophyta</taxon>
        <taxon>Tracheophyta</taxon>
        <taxon>Spermatophyta</taxon>
        <taxon>Magnoliopsida</taxon>
        <taxon>eudicotyledons</taxon>
        <taxon>Gunneridae</taxon>
        <taxon>Pentapetalae</taxon>
        <taxon>asterids</taxon>
        <taxon>lamiids</taxon>
        <taxon>Solanales</taxon>
        <taxon>Solanaceae</taxon>
        <taxon>Nicotianoideae</taxon>
        <taxon>Nicotianeae</taxon>
        <taxon>Nicotiana</taxon>
    </lineage>
</organism>
<dbReference type="PaxDb" id="4097-A0A1S4BN51"/>
<dbReference type="PANTHER" id="PTHR48449:SF1">
    <property type="entry name" value="DUF1985 DOMAIN-CONTAINING PROTEIN"/>
    <property type="match status" value="1"/>
</dbReference>
<proteinExistence type="predicted"/>
<dbReference type="Pfam" id="PF09331">
    <property type="entry name" value="DUF1985"/>
    <property type="match status" value="1"/>
</dbReference>
<evidence type="ECO:0000256" key="1">
    <source>
        <dbReference type="SAM" id="MobiDB-lite"/>
    </source>
</evidence>
<gene>
    <name evidence="3" type="primary">LOC107810069</name>
</gene>
<protein>
    <recommendedName>
        <fullName evidence="2">DUF1985 domain-containing protein</fullName>
    </recommendedName>
</protein>
<name>A0A1S4BN51_TOBAC</name>
<feature type="region of interest" description="Disordered" evidence="1">
    <location>
        <begin position="1"/>
        <end position="21"/>
    </location>
</feature>
<feature type="compositionally biased region" description="Polar residues" evidence="1">
    <location>
        <begin position="462"/>
        <end position="480"/>
    </location>
</feature>
<dbReference type="OrthoDB" id="10352530at2759"/>
<dbReference type="InterPro" id="IPR015410">
    <property type="entry name" value="DUF1985"/>
</dbReference>
<feature type="region of interest" description="Disordered" evidence="1">
    <location>
        <begin position="433"/>
        <end position="525"/>
    </location>
</feature>
<feature type="domain" description="DUF1985" evidence="2">
    <location>
        <begin position="98"/>
        <end position="235"/>
    </location>
</feature>
<evidence type="ECO:0000313" key="3">
    <source>
        <dbReference type="RefSeq" id="XP_016490285.1"/>
    </source>
</evidence>
<reference evidence="3" key="1">
    <citation type="submission" date="2025-08" db="UniProtKB">
        <authorList>
            <consortium name="RefSeq"/>
        </authorList>
    </citation>
    <scope>IDENTIFICATION</scope>
</reference>
<accession>A0A1S4BN51</accession>
<feature type="compositionally biased region" description="Basic and acidic residues" evidence="1">
    <location>
        <begin position="433"/>
        <end position="459"/>
    </location>
</feature>
<evidence type="ECO:0000259" key="2">
    <source>
        <dbReference type="Pfam" id="PF09331"/>
    </source>
</evidence>
<dbReference type="OMA" id="ENECRTH"/>
<dbReference type="AlphaFoldDB" id="A0A1S4BN51"/>